<dbReference type="PANTHER" id="PTHR45527:SF1">
    <property type="entry name" value="FATTY ACID SYNTHASE"/>
    <property type="match status" value="1"/>
</dbReference>
<proteinExistence type="predicted"/>
<dbReference type="Proteomes" id="UP000696413">
    <property type="component" value="Unassembled WGS sequence"/>
</dbReference>
<comment type="caution">
    <text evidence="2">The sequence shown here is derived from an EMBL/GenBank/DDBJ whole genome shotgun (WGS) entry which is preliminary data.</text>
</comment>
<dbReference type="InterPro" id="IPR000873">
    <property type="entry name" value="AMP-dep_synth/lig_dom"/>
</dbReference>
<name>A0ABS6HH11_MYCGD</name>
<gene>
    <name evidence="2" type="ORF">KL859_01965</name>
</gene>
<protein>
    <submittedName>
        <fullName evidence="2">AMP-binding protein</fullName>
    </submittedName>
</protein>
<dbReference type="SUPFAM" id="SSF56801">
    <property type="entry name" value="Acetyl-CoA synthetase-like"/>
    <property type="match status" value="1"/>
</dbReference>
<organism evidence="2 3">
    <name type="scientific">Mycolicibacterium goodii</name>
    <name type="common">Mycobacterium goodii</name>
    <dbReference type="NCBI Taxonomy" id="134601"/>
    <lineage>
        <taxon>Bacteria</taxon>
        <taxon>Bacillati</taxon>
        <taxon>Actinomycetota</taxon>
        <taxon>Actinomycetes</taxon>
        <taxon>Mycobacteriales</taxon>
        <taxon>Mycobacteriaceae</taxon>
        <taxon>Mycolicibacterium</taxon>
    </lineage>
</organism>
<evidence type="ECO:0000313" key="3">
    <source>
        <dbReference type="Proteomes" id="UP000696413"/>
    </source>
</evidence>
<dbReference type="Pfam" id="PF00501">
    <property type="entry name" value="AMP-binding"/>
    <property type="match status" value="1"/>
</dbReference>
<dbReference type="Gene3D" id="3.40.50.12780">
    <property type="entry name" value="N-terminal domain of ligase-like"/>
    <property type="match status" value="1"/>
</dbReference>
<accession>A0ABS6HH11</accession>
<keyword evidence="3" id="KW-1185">Reference proteome</keyword>
<evidence type="ECO:0000259" key="1">
    <source>
        <dbReference type="Pfam" id="PF00501"/>
    </source>
</evidence>
<dbReference type="RefSeq" id="WP_073676788.1">
    <property type="nucleotide sequence ID" value="NZ_CP092364.2"/>
</dbReference>
<reference evidence="2 3" key="1">
    <citation type="submission" date="2021-05" db="EMBL/GenBank/DDBJ databases">
        <title>Draft Genome Sequences of Clinical Respiratory Isolates of Mycobacterium goodii Recovered in Ireland.</title>
        <authorList>
            <person name="Flanagan P.R."/>
            <person name="Mok S."/>
            <person name="Roycroft E."/>
            <person name="Rogers T.R."/>
            <person name="Fitzgibbon M."/>
        </authorList>
    </citation>
    <scope>NUCLEOTIDE SEQUENCE [LARGE SCALE GENOMIC DNA]</scope>
    <source>
        <strain evidence="2 3">14IE55</strain>
    </source>
</reference>
<sequence length="252" mass="25443">MVVELPGTPADAAAPGCGLHDAFYARAAEDPHRAALTWSTGQASYRELRTNSLAVAGALAVAGVRPGDGVAVVGPAGPDTVTAFLGILSAGAVYVPVVAESAEDIERLLQRAGARMALFASGAQPSWLPSLTVAEALGIGARSRVTEPVPCDPGAPAYRVVGSGGRHTEVSHARATQAVDELIRSLGARAGGAVHIGEATEPGRSVLAMAAALTVGAAIVSAEVPPYRDRCVVRSFPYAIPVTSAFDAATAS</sequence>
<evidence type="ECO:0000313" key="2">
    <source>
        <dbReference type="EMBL" id="MBU8821636.1"/>
    </source>
</evidence>
<dbReference type="EMBL" id="JAHBOM010000001">
    <property type="protein sequence ID" value="MBU8821636.1"/>
    <property type="molecule type" value="Genomic_DNA"/>
</dbReference>
<feature type="domain" description="AMP-dependent synthetase/ligase" evidence="1">
    <location>
        <begin position="24"/>
        <end position="119"/>
    </location>
</feature>
<dbReference type="PANTHER" id="PTHR45527">
    <property type="entry name" value="NONRIBOSOMAL PEPTIDE SYNTHETASE"/>
    <property type="match status" value="1"/>
</dbReference>
<dbReference type="InterPro" id="IPR042099">
    <property type="entry name" value="ANL_N_sf"/>
</dbReference>